<organism evidence="1 2">
    <name type="scientific">Deinococcus grandis</name>
    <dbReference type="NCBI Taxonomy" id="57498"/>
    <lineage>
        <taxon>Bacteria</taxon>
        <taxon>Thermotogati</taxon>
        <taxon>Deinococcota</taxon>
        <taxon>Deinococci</taxon>
        <taxon>Deinococcales</taxon>
        <taxon>Deinococcaceae</taxon>
        <taxon>Deinococcus</taxon>
    </lineage>
</organism>
<dbReference type="EMBL" id="BCMS01000001">
    <property type="protein sequence ID" value="GAQ20790.1"/>
    <property type="molecule type" value="Genomic_DNA"/>
</dbReference>
<comment type="caution">
    <text evidence="1">The sequence shown here is derived from an EMBL/GenBank/DDBJ whole genome shotgun (WGS) entry which is preliminary data.</text>
</comment>
<dbReference type="RefSeq" id="WP_058975472.1">
    <property type="nucleotide sequence ID" value="NZ_BCMS01000001.1"/>
</dbReference>
<evidence type="ECO:0000313" key="1">
    <source>
        <dbReference type="EMBL" id="GAQ20790.1"/>
    </source>
</evidence>
<name>A0A117DQA9_9DEIO</name>
<accession>A0A117DQA9</accession>
<evidence type="ECO:0000313" key="2">
    <source>
        <dbReference type="Proteomes" id="UP000056209"/>
    </source>
</evidence>
<dbReference type="AlphaFoldDB" id="A0A117DQA9"/>
<reference evidence="2" key="1">
    <citation type="submission" date="2015-11" db="EMBL/GenBank/DDBJ databases">
        <title>Draft Genome Sequence of the Radioresistant Bacterium Deinococcus grandis, Isolated from Freshwater Fish in Japan.</title>
        <authorList>
            <person name="Satoh K."/>
            <person name="Onodera T."/>
            <person name="Omoso K."/>
            <person name="Takeda-Yano K."/>
            <person name="Katayama T."/>
            <person name="Oono Y."/>
            <person name="Narumi I."/>
        </authorList>
    </citation>
    <scope>NUCLEOTIDE SEQUENCE [LARGE SCALE GENOMIC DNA]</scope>
    <source>
        <strain evidence="2">ATCC 43672</strain>
    </source>
</reference>
<keyword evidence="2" id="KW-1185">Reference proteome</keyword>
<sequence length="208" mass="23101">MPLTGTKKPSASTGKPKTAGNLVKSILDQLDTEWATLKQDDPTIHGDEAALLAYYHVCTRCLIQQVGDPYTATFPQGYLDTERLPKLCAYLTRCQDLEGEALKAARERAVAALRACWPAYRDLAIPDAPDGTSYFDGEVLPFTWAAIESNWSGEDDDPNRTKFLPTFSTQASADFHLHGLATLLLNRQCRYYLTDLKPHQTHDGRGQP</sequence>
<protein>
    <submittedName>
        <fullName evidence="1">Uncharacterized protein</fullName>
    </submittedName>
</protein>
<gene>
    <name evidence="1" type="ORF">DEIGR_100817</name>
</gene>
<dbReference type="OrthoDB" id="69920at2"/>
<dbReference type="Proteomes" id="UP000056209">
    <property type="component" value="Unassembled WGS sequence"/>
</dbReference>
<proteinExistence type="predicted"/>